<reference evidence="2 3" key="1">
    <citation type="journal article" date="2020" name="Front. Microbiol.">
        <title>Single-cell genomics of novel Actinobacteria with the Wood-Ljungdahl pathway discovered in a serpentinizing system.</title>
        <authorList>
            <person name="Merino N."/>
            <person name="Kawai M."/>
            <person name="Boyd E.S."/>
            <person name="Colman D.R."/>
            <person name="McGlynn S.E."/>
            <person name="Nealson K.H."/>
            <person name="Kurokawa K."/>
            <person name="Hongoh Y."/>
        </authorList>
    </citation>
    <scope>NUCLEOTIDE SEQUENCE [LARGE SCALE GENOMIC DNA]</scope>
    <source>
        <strain evidence="2 3">S09_30</strain>
    </source>
</reference>
<accession>A0A6V8NVN7</accession>
<feature type="region of interest" description="Disordered" evidence="1">
    <location>
        <begin position="40"/>
        <end position="78"/>
    </location>
</feature>
<feature type="compositionally biased region" description="Basic and acidic residues" evidence="1">
    <location>
        <begin position="66"/>
        <end position="78"/>
    </location>
</feature>
<feature type="non-terminal residue" evidence="2">
    <location>
        <position position="78"/>
    </location>
</feature>
<evidence type="ECO:0000313" key="2">
    <source>
        <dbReference type="EMBL" id="GFP24305.1"/>
    </source>
</evidence>
<evidence type="ECO:0000256" key="1">
    <source>
        <dbReference type="SAM" id="MobiDB-lite"/>
    </source>
</evidence>
<dbReference type="AlphaFoldDB" id="A0A6V8NVN7"/>
<organism evidence="2 3">
    <name type="scientific">Candidatus Hakubella thermalkaliphila</name>
    <dbReference type="NCBI Taxonomy" id="2754717"/>
    <lineage>
        <taxon>Bacteria</taxon>
        <taxon>Bacillati</taxon>
        <taxon>Actinomycetota</taxon>
        <taxon>Actinomycetota incertae sedis</taxon>
        <taxon>Candidatus Hakubellales</taxon>
        <taxon>Candidatus Hakubellaceae</taxon>
        <taxon>Candidatus Hakubella</taxon>
    </lineage>
</organism>
<protein>
    <submittedName>
        <fullName evidence="2">Uncharacterized protein</fullName>
    </submittedName>
</protein>
<sequence>MRVILSKNRVVLNYSNVFNKKALAYLQGLKLKASLSPSYRRTYQNSRNPKLADPGGLKENQGGTFKRRDRETLGKSFI</sequence>
<name>A0A6V8NVN7_9ACTN</name>
<gene>
    <name evidence="2" type="ORF">HKBW3S09_01772</name>
</gene>
<dbReference type="Proteomes" id="UP000585609">
    <property type="component" value="Unassembled WGS sequence"/>
</dbReference>
<comment type="caution">
    <text evidence="2">The sequence shown here is derived from an EMBL/GenBank/DDBJ whole genome shotgun (WGS) entry which is preliminary data.</text>
</comment>
<evidence type="ECO:0000313" key="3">
    <source>
        <dbReference type="Proteomes" id="UP000585609"/>
    </source>
</evidence>
<proteinExistence type="predicted"/>
<dbReference type="EMBL" id="BLRW01000470">
    <property type="protein sequence ID" value="GFP24305.1"/>
    <property type="molecule type" value="Genomic_DNA"/>
</dbReference>